<dbReference type="Gene3D" id="1.10.150.130">
    <property type="match status" value="1"/>
</dbReference>
<organism evidence="7 8">
    <name type="scientific">Pontibacter toksunensis</name>
    <dbReference type="NCBI Taxonomy" id="1332631"/>
    <lineage>
        <taxon>Bacteria</taxon>
        <taxon>Pseudomonadati</taxon>
        <taxon>Bacteroidota</taxon>
        <taxon>Cytophagia</taxon>
        <taxon>Cytophagales</taxon>
        <taxon>Hymenobacteraceae</taxon>
        <taxon>Pontibacter</taxon>
    </lineage>
</organism>
<dbReference type="InterPro" id="IPR025269">
    <property type="entry name" value="SAM-like_dom"/>
</dbReference>
<keyword evidence="2" id="KW-0238">DNA-binding</keyword>
<evidence type="ECO:0000313" key="8">
    <source>
        <dbReference type="Proteomes" id="UP001597641"/>
    </source>
</evidence>
<evidence type="ECO:0000259" key="5">
    <source>
        <dbReference type="Pfam" id="PF13102"/>
    </source>
</evidence>
<dbReference type="PANTHER" id="PTHR30349:SF64">
    <property type="entry name" value="PROPHAGE INTEGRASE INTD-RELATED"/>
    <property type="match status" value="1"/>
</dbReference>
<dbReference type="InterPro" id="IPR013762">
    <property type="entry name" value="Integrase-like_cat_sf"/>
</dbReference>
<sequence>MFDYSDSGITLTTILDTRRDTKEGLYPIKVRVTHKRIQKYYSTGKTISIQDWERLPTTKNKLLLEIRGEIQSTTDKVKEQVKSLNKHDNFSFENLNNRLGKGLNSTLNTAFIAKIEELQESGKVSTADWYRYTLRSILLFEHNSIDDKLLKGEKFSDTALVWANRVSFLQINSAWLKRYEKHLLDLHKSYTTISMYMRALQVIMNDAKSAGFLKPSQHPFGKGKYEIPQHEGRNIALTIGDIGKIVKYECETDTIAMCRDLWFFSYLCNGANITDICKLRYSNVRNGEICFYRQKTVAKAKKKKLIHAFITPEMQATITRWGNECRTPDHFIFPFLKGNETPADERRIIKNITKLMNDKMKAVGGKLGIGNISTYTARHSYASVLKRSGANIAFISESLGHSDLKVTENYLASFEQEERVKNAALLTNFRIDSHE</sequence>
<dbReference type="Pfam" id="PF13102">
    <property type="entry name" value="Phage_int_SAM_5"/>
    <property type="match status" value="1"/>
</dbReference>
<accession>A0ABW6C2I8</accession>
<dbReference type="InterPro" id="IPR002104">
    <property type="entry name" value="Integrase_catalytic"/>
</dbReference>
<keyword evidence="3" id="KW-0233">DNA recombination</keyword>
<dbReference type="Pfam" id="PF17293">
    <property type="entry name" value="Arm-DNA-bind_5"/>
    <property type="match status" value="1"/>
</dbReference>
<dbReference type="Gene3D" id="1.10.443.10">
    <property type="entry name" value="Intergrase catalytic core"/>
    <property type="match status" value="1"/>
</dbReference>
<keyword evidence="8" id="KW-1185">Reference proteome</keyword>
<evidence type="ECO:0000313" key="7">
    <source>
        <dbReference type="EMBL" id="MFD3003617.1"/>
    </source>
</evidence>
<evidence type="ECO:0000256" key="3">
    <source>
        <dbReference type="ARBA" id="ARBA00023172"/>
    </source>
</evidence>
<dbReference type="Pfam" id="PF00589">
    <property type="entry name" value="Phage_integrase"/>
    <property type="match status" value="1"/>
</dbReference>
<dbReference type="InterPro" id="IPR011010">
    <property type="entry name" value="DNA_brk_join_enz"/>
</dbReference>
<feature type="domain" description="Arm DNA-binding" evidence="6">
    <location>
        <begin position="14"/>
        <end position="83"/>
    </location>
</feature>
<reference evidence="8" key="1">
    <citation type="journal article" date="2019" name="Int. J. Syst. Evol. Microbiol.">
        <title>The Global Catalogue of Microorganisms (GCM) 10K type strain sequencing project: providing services to taxonomists for standard genome sequencing and annotation.</title>
        <authorList>
            <consortium name="The Broad Institute Genomics Platform"/>
            <consortium name="The Broad Institute Genome Sequencing Center for Infectious Disease"/>
            <person name="Wu L."/>
            <person name="Ma J."/>
        </authorList>
    </citation>
    <scope>NUCLEOTIDE SEQUENCE [LARGE SCALE GENOMIC DNA]</scope>
    <source>
        <strain evidence="8">KCTC 23984</strain>
    </source>
</reference>
<evidence type="ECO:0000256" key="2">
    <source>
        <dbReference type="ARBA" id="ARBA00023125"/>
    </source>
</evidence>
<dbReference type="EMBL" id="JBHUOX010000035">
    <property type="protein sequence ID" value="MFD3003617.1"/>
    <property type="molecule type" value="Genomic_DNA"/>
</dbReference>
<dbReference type="Proteomes" id="UP001597641">
    <property type="component" value="Unassembled WGS sequence"/>
</dbReference>
<dbReference type="SUPFAM" id="SSF56349">
    <property type="entry name" value="DNA breaking-rejoining enzymes"/>
    <property type="match status" value="1"/>
</dbReference>
<dbReference type="InterPro" id="IPR035386">
    <property type="entry name" value="Arm-DNA-bind_5"/>
</dbReference>
<comment type="caution">
    <text evidence="7">The sequence shown here is derived from an EMBL/GenBank/DDBJ whole genome shotgun (WGS) entry which is preliminary data.</text>
</comment>
<dbReference type="InterPro" id="IPR050090">
    <property type="entry name" value="Tyrosine_recombinase_XerCD"/>
</dbReference>
<name>A0ABW6C2I8_9BACT</name>
<feature type="domain" description="Phage integrase SAM-like" evidence="5">
    <location>
        <begin position="109"/>
        <end position="219"/>
    </location>
</feature>
<gene>
    <name evidence="7" type="ORF">ACFS7Z_24890</name>
</gene>
<dbReference type="InterPro" id="IPR010998">
    <property type="entry name" value="Integrase_recombinase_N"/>
</dbReference>
<dbReference type="RefSeq" id="WP_377491364.1">
    <property type="nucleotide sequence ID" value="NZ_JBHUOX010000035.1"/>
</dbReference>
<evidence type="ECO:0000259" key="6">
    <source>
        <dbReference type="Pfam" id="PF17293"/>
    </source>
</evidence>
<evidence type="ECO:0000256" key="1">
    <source>
        <dbReference type="ARBA" id="ARBA00008857"/>
    </source>
</evidence>
<dbReference type="PANTHER" id="PTHR30349">
    <property type="entry name" value="PHAGE INTEGRASE-RELATED"/>
    <property type="match status" value="1"/>
</dbReference>
<protein>
    <submittedName>
        <fullName evidence="7">Tyrosine-type recombinase/integrase</fullName>
    </submittedName>
</protein>
<feature type="domain" description="Tyr recombinase" evidence="4">
    <location>
        <begin position="270"/>
        <end position="416"/>
    </location>
</feature>
<evidence type="ECO:0000259" key="4">
    <source>
        <dbReference type="Pfam" id="PF00589"/>
    </source>
</evidence>
<comment type="similarity">
    <text evidence="1">Belongs to the 'phage' integrase family.</text>
</comment>
<proteinExistence type="inferred from homology"/>